<dbReference type="Gene3D" id="3.90.1800.10">
    <property type="entry name" value="RNA polymerase alpha subunit dimerisation domain"/>
    <property type="match status" value="1"/>
</dbReference>
<evidence type="ECO:0000256" key="1">
    <source>
        <dbReference type="ARBA" id="ARBA00006835"/>
    </source>
</evidence>
<reference evidence="19 20" key="1">
    <citation type="submission" date="2021-02" db="EMBL/GenBank/DDBJ databases">
        <title>Plant Genome Project.</title>
        <authorList>
            <person name="Zhang R.-G."/>
        </authorList>
    </citation>
    <scope>NUCLEOTIDE SEQUENCE [LARGE SCALE GENOMIC DNA]</scope>
    <source>
        <tissue evidence="19">Leaves</tissue>
    </source>
</reference>
<dbReference type="Pfam" id="PF04563">
    <property type="entry name" value="RNA_pol_Rpb2_1"/>
    <property type="match status" value="1"/>
</dbReference>
<feature type="domain" description="DNA-directed RNA polymerase subunit 2 hybrid-binding" evidence="12">
    <location>
        <begin position="756"/>
        <end position="1138"/>
    </location>
</feature>
<evidence type="ECO:0000259" key="15">
    <source>
        <dbReference type="Pfam" id="PF04563"/>
    </source>
</evidence>
<evidence type="ECO:0000259" key="18">
    <source>
        <dbReference type="Pfam" id="PF04567"/>
    </source>
</evidence>
<dbReference type="InterPro" id="IPR007645">
    <property type="entry name" value="RNA_pol_Rpb2_3"/>
</dbReference>
<evidence type="ECO:0000256" key="5">
    <source>
        <dbReference type="ARBA" id="ARBA00022723"/>
    </source>
</evidence>
<dbReference type="Proteomes" id="UP000827721">
    <property type="component" value="Unassembled WGS sequence"/>
</dbReference>
<dbReference type="Pfam" id="PF04566">
    <property type="entry name" value="RNA_pol_Rpb2_4"/>
    <property type="match status" value="1"/>
</dbReference>
<evidence type="ECO:0000256" key="3">
    <source>
        <dbReference type="ARBA" id="ARBA00022679"/>
    </source>
</evidence>
<protein>
    <recommendedName>
        <fullName evidence="10">DNA-directed RNA polymerase subunit beta</fullName>
        <ecNumber evidence="10">2.7.7.6</ecNumber>
    </recommendedName>
</protein>
<dbReference type="InterPro" id="IPR007120">
    <property type="entry name" value="DNA-dir_RNAP_su2_dom"/>
</dbReference>
<name>A0ABQ8I5I9_9ROSI</name>
<evidence type="ECO:0000313" key="19">
    <source>
        <dbReference type="EMBL" id="KAH7571888.1"/>
    </source>
</evidence>
<comment type="function">
    <text evidence="10">DNA-dependent RNA polymerase catalyzes the transcription of DNA into RNA using the four ribonucleoside triphosphates as substrates.</text>
</comment>
<evidence type="ECO:0000256" key="7">
    <source>
        <dbReference type="ARBA" id="ARBA00023163"/>
    </source>
</evidence>
<feature type="domain" description="RNA polymerase beta subunit protrusion" evidence="15">
    <location>
        <begin position="100"/>
        <end position="486"/>
    </location>
</feature>
<dbReference type="Pfam" id="PF04560">
    <property type="entry name" value="RNA_pol_Rpb2_7"/>
    <property type="match status" value="1"/>
</dbReference>
<comment type="similarity">
    <text evidence="1 9">Belongs to the RNA polymerase beta chain family.</text>
</comment>
<keyword evidence="4 10" id="KW-0548">Nucleotidyltransferase</keyword>
<dbReference type="Pfam" id="PF04561">
    <property type="entry name" value="RNA_pol_Rpb2_2"/>
    <property type="match status" value="1"/>
</dbReference>
<evidence type="ECO:0000256" key="8">
    <source>
        <dbReference type="ARBA" id="ARBA00048552"/>
    </source>
</evidence>
<evidence type="ECO:0000259" key="12">
    <source>
        <dbReference type="Pfam" id="PF00562"/>
    </source>
</evidence>
<dbReference type="InterPro" id="IPR007647">
    <property type="entry name" value="RNA_pol_Rpb2_5"/>
</dbReference>
<evidence type="ECO:0000256" key="6">
    <source>
        <dbReference type="ARBA" id="ARBA00022833"/>
    </source>
</evidence>
<comment type="caution">
    <text evidence="19">The sequence shown here is derived from an EMBL/GenBank/DDBJ whole genome shotgun (WGS) entry which is preliminary data.</text>
</comment>
<keyword evidence="11" id="KW-0472">Membrane</keyword>
<keyword evidence="20" id="KW-1185">Reference proteome</keyword>
<evidence type="ECO:0000259" key="16">
    <source>
        <dbReference type="Pfam" id="PF04565"/>
    </source>
</evidence>
<dbReference type="InterPro" id="IPR007646">
    <property type="entry name" value="RNA_pol_Rpb2_4"/>
</dbReference>
<keyword evidence="2 10" id="KW-0240">DNA-directed RNA polymerase</keyword>
<evidence type="ECO:0000256" key="2">
    <source>
        <dbReference type="ARBA" id="ARBA00022478"/>
    </source>
</evidence>
<dbReference type="InterPro" id="IPR007644">
    <property type="entry name" value="RNA_pol_bsu_protrusion"/>
</dbReference>
<dbReference type="CDD" id="cd00653">
    <property type="entry name" value="RNA_pol_B_RPB2"/>
    <property type="match status" value="1"/>
</dbReference>
<evidence type="ECO:0000259" key="14">
    <source>
        <dbReference type="Pfam" id="PF04561"/>
    </source>
</evidence>
<feature type="domain" description="RNA polymerase Rpb2" evidence="16">
    <location>
        <begin position="528"/>
        <end position="586"/>
    </location>
</feature>
<dbReference type="InterPro" id="IPR037033">
    <property type="entry name" value="DNA-dir_RNAP_su2_hyb_sf"/>
</dbReference>
<dbReference type="Pfam" id="PF04567">
    <property type="entry name" value="RNA_pol_Rpb2_5"/>
    <property type="match status" value="1"/>
</dbReference>
<keyword evidence="11" id="KW-1133">Transmembrane helix</keyword>
<feature type="domain" description="RNA polymerase Rpb2" evidence="13">
    <location>
        <begin position="1140"/>
        <end position="1238"/>
    </location>
</feature>
<evidence type="ECO:0000256" key="4">
    <source>
        <dbReference type="ARBA" id="ARBA00022695"/>
    </source>
</evidence>
<evidence type="ECO:0000256" key="9">
    <source>
        <dbReference type="RuleBase" id="RU000434"/>
    </source>
</evidence>
<dbReference type="Gene3D" id="3.90.1100.10">
    <property type="match status" value="2"/>
</dbReference>
<dbReference type="InterPro" id="IPR007641">
    <property type="entry name" value="RNA_pol_Rpb2_7"/>
</dbReference>
<feature type="transmembrane region" description="Helical" evidence="11">
    <location>
        <begin position="35"/>
        <end position="53"/>
    </location>
</feature>
<evidence type="ECO:0000259" key="13">
    <source>
        <dbReference type="Pfam" id="PF04560"/>
    </source>
</evidence>
<accession>A0ABQ8I5I9</accession>
<dbReference type="Gene3D" id="2.40.50.150">
    <property type="match status" value="1"/>
</dbReference>
<proteinExistence type="inferred from homology"/>
<evidence type="ECO:0000259" key="17">
    <source>
        <dbReference type="Pfam" id="PF04566"/>
    </source>
</evidence>
<evidence type="ECO:0000256" key="10">
    <source>
        <dbReference type="RuleBase" id="RU363031"/>
    </source>
</evidence>
<keyword evidence="5" id="KW-0479">Metal-binding</keyword>
<dbReference type="EMBL" id="JAFEMO010000004">
    <property type="protein sequence ID" value="KAH7571888.1"/>
    <property type="molecule type" value="Genomic_DNA"/>
</dbReference>
<dbReference type="InterPro" id="IPR007642">
    <property type="entry name" value="RNA_pol_Rpb2_2"/>
</dbReference>
<dbReference type="EC" id="2.7.7.6" evidence="10"/>
<dbReference type="PROSITE" id="PS01166">
    <property type="entry name" value="RNA_POL_BETA"/>
    <property type="match status" value="1"/>
</dbReference>
<evidence type="ECO:0000256" key="11">
    <source>
        <dbReference type="SAM" id="Phobius"/>
    </source>
</evidence>
<keyword evidence="6" id="KW-0862">Zinc</keyword>
<dbReference type="Pfam" id="PF04565">
    <property type="entry name" value="RNA_pol_Rpb2_3"/>
    <property type="match status" value="1"/>
</dbReference>
<dbReference type="InterPro" id="IPR014724">
    <property type="entry name" value="RNA_pol_RPB2_OB-fold"/>
</dbReference>
<dbReference type="InterPro" id="IPR015712">
    <property type="entry name" value="DNA-dir_RNA_pol_su2"/>
</dbReference>
<feature type="domain" description="RNA polymerase Rpb2" evidence="18">
    <location>
        <begin position="699"/>
        <end position="746"/>
    </location>
</feature>
<dbReference type="PANTHER" id="PTHR20856">
    <property type="entry name" value="DNA-DIRECTED RNA POLYMERASE I SUBUNIT 2"/>
    <property type="match status" value="1"/>
</dbReference>
<feature type="domain" description="RNA polymerase Rpb2" evidence="14">
    <location>
        <begin position="309"/>
        <end position="450"/>
    </location>
</feature>
<dbReference type="Gene3D" id="2.40.270.10">
    <property type="entry name" value="DNA-directed RNA polymerase, subunit 2, domain 6"/>
    <property type="match status" value="1"/>
</dbReference>
<feature type="domain" description="RNA polymerase Rpb2" evidence="17">
    <location>
        <begin position="623"/>
        <end position="684"/>
    </location>
</feature>
<sequence>MKAEIVRKYAGKIGTLDVFIRLFSLARLRWLRKKFTLGINFFGIILFHILSSMDEKCSNGVDMDIDETELSDSSSIHDLGEDFLQNFCKKASMSFFNEYGLISHQINSYNDFIKNGLQKVFDSFGETIIEPAYGPKKGEEWQRASVRFGQVTLDKPSFWAGSENDERILLPRHARLQNMTYSSRMKINVYLQVYTQTLVKSDKFKTGKEKYIDKVIKQQEEKDIIIGRIPVMVKSDICWMKGSEKDDCVFDQGGYFLIKGAEKIFIAQEKICMKRLWVSSNQGWTVAYKSEMKRNRLIIRLEAMSKDEDIKGVEKALVVYFLSTKIPLWTLFFALGVSSDKEAVNLIDYSGDNASILNIMLATIRDADDQSKGFRRESTALNHVNKLIKATQFPPEESIDKCISLYLFPNLNSSKQKARFLGYMVKCLLQAYTGHRKCDNRDNFRNKRLELAGELLERELKVHIAHARRRMAKLLQRDLREDRAVRQIDYYLDASIVTNGLSRAFSTGAWSHPYKRMERISGVVANLGRANPLQTIIDLRRTRQQVSYTGKVGDARYPHPSHWGRVCFLSTPDGENCGLVKNLAVTGLVSTNILEPIVDQLSDCGMEKLVDDTSSSLEGKHKIFINGDWVGVCEDSLLFVAELRYKRRRKELPHQVEIKRDEQEGEVRIFTDAGRILRPLLVVENLSRVKSFKSNSYSFQSLLDKGIIELVGIEEEEDCCTSWNIEYLIKVNQEKKPVKYTHCELDMSFLLGLSGSIIPFANHNHARRVLYQAQKHSQQAIGFPTTNPNIRVDTLSHQLYYPQRPLFRTMTSDCLGKSDHHFGKNGIQPRPEIFNGQNAIVAVNVHLGYNQEDSLVMNRASMERGMFRSEHIRSYKAEVDNKESLDKRRKSDDLVNFGKVQSKIGRVDSLDDDGFPYIGANLQSGDIVIGKFAESADHSIKLKHTERGMVQKVVLSSNDDGKNFAVVSLRQVRSPSLGDKFSSMHGQKGVLGFLESQENFPFTIQGIVPDIVINPHAFPSRQTPGQLLEAALGKGIACGGLKKYATPFSTLSIDAITEQLHRLHLFSQTSITLIRAGFSKWGTERVYNGRTGEMVRSLIFMGPSFYQRLVHMAEDKVKFRNTGPVHPLTRQPVADRKRFGGIKFGEMERDCLIAHGASANLHERLFTLSDSSQMHICQKCKNVASVIQRGVGNGRKIRGPYCRLCESVDEIVKVDVPYGAKLLCQELFSMGICLKFETELC</sequence>
<evidence type="ECO:0000313" key="20">
    <source>
        <dbReference type="Proteomes" id="UP000827721"/>
    </source>
</evidence>
<dbReference type="InterPro" id="IPR007121">
    <property type="entry name" value="RNA_pol_bsu_CS"/>
</dbReference>
<gene>
    <name evidence="19" type="ORF">JRO89_XS04G0162100</name>
</gene>
<comment type="catalytic activity">
    <reaction evidence="8 10">
        <text>RNA(n) + a ribonucleoside 5'-triphosphate = RNA(n+1) + diphosphate</text>
        <dbReference type="Rhea" id="RHEA:21248"/>
        <dbReference type="Rhea" id="RHEA-COMP:14527"/>
        <dbReference type="Rhea" id="RHEA-COMP:17342"/>
        <dbReference type="ChEBI" id="CHEBI:33019"/>
        <dbReference type="ChEBI" id="CHEBI:61557"/>
        <dbReference type="ChEBI" id="CHEBI:140395"/>
        <dbReference type="EC" id="2.7.7.6"/>
    </reaction>
</comment>
<keyword evidence="3 10" id="KW-0808">Transferase</keyword>
<dbReference type="SUPFAM" id="SSF64484">
    <property type="entry name" value="beta and beta-prime subunits of DNA dependent RNA-polymerase"/>
    <property type="match status" value="1"/>
</dbReference>
<dbReference type="Gene3D" id="3.90.1110.10">
    <property type="entry name" value="RNA polymerase Rpb2, domain 2"/>
    <property type="match status" value="1"/>
</dbReference>
<dbReference type="Pfam" id="PF00562">
    <property type="entry name" value="RNA_pol_Rpb2_6"/>
    <property type="match status" value="1"/>
</dbReference>
<keyword evidence="11" id="KW-0812">Transmembrane</keyword>
<dbReference type="InterPro" id="IPR037034">
    <property type="entry name" value="RNA_pol_Rpb2_2_sf"/>
</dbReference>
<keyword evidence="7 10" id="KW-0804">Transcription</keyword>
<organism evidence="19 20">
    <name type="scientific">Xanthoceras sorbifolium</name>
    <dbReference type="NCBI Taxonomy" id="99658"/>
    <lineage>
        <taxon>Eukaryota</taxon>
        <taxon>Viridiplantae</taxon>
        <taxon>Streptophyta</taxon>
        <taxon>Embryophyta</taxon>
        <taxon>Tracheophyta</taxon>
        <taxon>Spermatophyta</taxon>
        <taxon>Magnoliopsida</taxon>
        <taxon>eudicotyledons</taxon>
        <taxon>Gunneridae</taxon>
        <taxon>Pentapetalae</taxon>
        <taxon>rosids</taxon>
        <taxon>malvids</taxon>
        <taxon>Sapindales</taxon>
        <taxon>Sapindaceae</taxon>
        <taxon>Xanthoceroideae</taxon>
        <taxon>Xanthoceras</taxon>
    </lineage>
</organism>